<name>A0A2P2MW47_RHIMU</name>
<evidence type="ECO:0000313" key="1">
    <source>
        <dbReference type="EMBL" id="MBX34453.1"/>
    </source>
</evidence>
<protein>
    <submittedName>
        <fullName evidence="1">Uncharacterized protein</fullName>
    </submittedName>
</protein>
<dbReference type="AlphaFoldDB" id="A0A2P2MW47"/>
<dbReference type="EMBL" id="GGEC01053969">
    <property type="protein sequence ID" value="MBX34453.1"/>
    <property type="molecule type" value="Transcribed_RNA"/>
</dbReference>
<sequence length="17" mass="2106">MILEDLSLSKVWRRFLV</sequence>
<accession>A0A2P2MW47</accession>
<organism evidence="1">
    <name type="scientific">Rhizophora mucronata</name>
    <name type="common">Asiatic mangrove</name>
    <dbReference type="NCBI Taxonomy" id="61149"/>
    <lineage>
        <taxon>Eukaryota</taxon>
        <taxon>Viridiplantae</taxon>
        <taxon>Streptophyta</taxon>
        <taxon>Embryophyta</taxon>
        <taxon>Tracheophyta</taxon>
        <taxon>Spermatophyta</taxon>
        <taxon>Magnoliopsida</taxon>
        <taxon>eudicotyledons</taxon>
        <taxon>Gunneridae</taxon>
        <taxon>Pentapetalae</taxon>
        <taxon>rosids</taxon>
        <taxon>fabids</taxon>
        <taxon>Malpighiales</taxon>
        <taxon>Rhizophoraceae</taxon>
        <taxon>Rhizophora</taxon>
    </lineage>
</organism>
<reference evidence="1" key="1">
    <citation type="submission" date="2018-02" db="EMBL/GenBank/DDBJ databases">
        <title>Rhizophora mucronata_Transcriptome.</title>
        <authorList>
            <person name="Meera S.P."/>
            <person name="Sreeshan A."/>
            <person name="Augustine A."/>
        </authorList>
    </citation>
    <scope>NUCLEOTIDE SEQUENCE</scope>
    <source>
        <tissue evidence="1">Leaf</tissue>
    </source>
</reference>
<proteinExistence type="predicted"/>